<dbReference type="EMBL" id="JAGPXE010000004">
    <property type="protein sequence ID" value="MBQ0924539.1"/>
    <property type="molecule type" value="Genomic_DNA"/>
</dbReference>
<gene>
    <name evidence="2" type="ORF">KBO27_11325</name>
</gene>
<dbReference type="RefSeq" id="WP_210969952.1">
    <property type="nucleotide sequence ID" value="NZ_JAGPXE010000004.1"/>
</dbReference>
<dbReference type="Proteomes" id="UP000674084">
    <property type="component" value="Unassembled WGS sequence"/>
</dbReference>
<sequence length="264" mass="29521">MADLKLLDRELLREKWQKMLAETWLSEGETLRWLEVPAQGHVGSVVNQKPAVPHKPLSEVRKSLVEEPNWPLPSEQLTRGEFLGDEWADDPAVMWWAFADHPERDAVRMADHIANVPGEAFLAITERRVAVVVRSNQVAKEAEEPQGLFGRARSVVQKATDSLPSTNHPVSYFEVPTERITRIQPVRMGRSIPRATCLRLDFTDGSTFYAHSRTKQDPAEVFPPALTPHPGLGPPTRPSRPGEVPDFSGSPNPDFSGDPCSDFH</sequence>
<feature type="compositionally biased region" description="Pro residues" evidence="1">
    <location>
        <begin position="225"/>
        <end position="238"/>
    </location>
</feature>
<evidence type="ECO:0000313" key="3">
    <source>
        <dbReference type="Proteomes" id="UP000674084"/>
    </source>
</evidence>
<proteinExistence type="predicted"/>
<accession>A0ABS5DE31</accession>
<comment type="caution">
    <text evidence="2">The sequence shown here is derived from an EMBL/GenBank/DDBJ whole genome shotgun (WGS) entry which is preliminary data.</text>
</comment>
<evidence type="ECO:0000313" key="2">
    <source>
        <dbReference type="EMBL" id="MBQ0924539.1"/>
    </source>
</evidence>
<keyword evidence="3" id="KW-1185">Reference proteome</keyword>
<evidence type="ECO:0000256" key="1">
    <source>
        <dbReference type="SAM" id="MobiDB-lite"/>
    </source>
</evidence>
<feature type="region of interest" description="Disordered" evidence="1">
    <location>
        <begin position="213"/>
        <end position="264"/>
    </location>
</feature>
<organism evidence="2 3">
    <name type="scientific">Saccharopolyspora endophytica</name>
    <dbReference type="NCBI Taxonomy" id="543886"/>
    <lineage>
        <taxon>Bacteria</taxon>
        <taxon>Bacillati</taxon>
        <taxon>Actinomycetota</taxon>
        <taxon>Actinomycetes</taxon>
        <taxon>Pseudonocardiales</taxon>
        <taxon>Pseudonocardiaceae</taxon>
        <taxon>Saccharopolyspora</taxon>
    </lineage>
</organism>
<protein>
    <submittedName>
        <fullName evidence="2">Uncharacterized protein</fullName>
    </submittedName>
</protein>
<name>A0ABS5DE31_9PSEU</name>
<reference evidence="2 3" key="1">
    <citation type="submission" date="2021-04" db="EMBL/GenBank/DDBJ databases">
        <title>Whole-genome sequencing of Saccharopolyspora endophytica KCTC 19397.</title>
        <authorList>
            <person name="Ay H."/>
            <person name="Saygin H."/>
            <person name="Sahin N."/>
        </authorList>
    </citation>
    <scope>NUCLEOTIDE SEQUENCE [LARGE SCALE GENOMIC DNA]</scope>
    <source>
        <strain evidence="2 3">KCTC 19397</strain>
    </source>
</reference>